<evidence type="ECO:0000313" key="3">
    <source>
        <dbReference type="Proteomes" id="UP001066276"/>
    </source>
</evidence>
<dbReference type="EMBL" id="JANPWB010000002">
    <property type="protein sequence ID" value="KAJ1210191.1"/>
    <property type="molecule type" value="Genomic_DNA"/>
</dbReference>
<gene>
    <name evidence="2" type="ORF">NDU88_005559</name>
</gene>
<organism evidence="2 3">
    <name type="scientific">Pleurodeles waltl</name>
    <name type="common">Iberian ribbed newt</name>
    <dbReference type="NCBI Taxonomy" id="8319"/>
    <lineage>
        <taxon>Eukaryota</taxon>
        <taxon>Metazoa</taxon>
        <taxon>Chordata</taxon>
        <taxon>Craniata</taxon>
        <taxon>Vertebrata</taxon>
        <taxon>Euteleostomi</taxon>
        <taxon>Amphibia</taxon>
        <taxon>Batrachia</taxon>
        <taxon>Caudata</taxon>
        <taxon>Salamandroidea</taxon>
        <taxon>Salamandridae</taxon>
        <taxon>Pleurodelinae</taxon>
        <taxon>Pleurodeles</taxon>
    </lineage>
</organism>
<sequence>MPGFLPNASFSCLASVWPGFLPGKTAEGAPWYWLEQYKAGMDGVNWQRTLPLKRWRQRRHEKSRKGRPSRQQAELKRLEAVETANVFSAMT</sequence>
<proteinExistence type="predicted"/>
<dbReference type="AlphaFoldDB" id="A0AAV7WBU5"/>
<comment type="caution">
    <text evidence="2">The sequence shown here is derived from an EMBL/GenBank/DDBJ whole genome shotgun (WGS) entry which is preliminary data.</text>
</comment>
<feature type="compositionally biased region" description="Basic residues" evidence="1">
    <location>
        <begin position="55"/>
        <end position="68"/>
    </location>
</feature>
<dbReference type="Proteomes" id="UP001066276">
    <property type="component" value="Chromosome 1_2"/>
</dbReference>
<keyword evidence="3" id="KW-1185">Reference proteome</keyword>
<protein>
    <submittedName>
        <fullName evidence="2">Uncharacterized protein</fullName>
    </submittedName>
</protein>
<feature type="region of interest" description="Disordered" evidence="1">
    <location>
        <begin position="55"/>
        <end position="74"/>
    </location>
</feature>
<reference evidence="2" key="1">
    <citation type="journal article" date="2022" name="bioRxiv">
        <title>Sequencing and chromosome-scale assembly of the giantPleurodeles waltlgenome.</title>
        <authorList>
            <person name="Brown T."/>
            <person name="Elewa A."/>
            <person name="Iarovenko S."/>
            <person name="Subramanian E."/>
            <person name="Araus A.J."/>
            <person name="Petzold A."/>
            <person name="Susuki M."/>
            <person name="Suzuki K.-i.T."/>
            <person name="Hayashi T."/>
            <person name="Toyoda A."/>
            <person name="Oliveira C."/>
            <person name="Osipova E."/>
            <person name="Leigh N.D."/>
            <person name="Simon A."/>
            <person name="Yun M.H."/>
        </authorList>
    </citation>
    <scope>NUCLEOTIDE SEQUENCE</scope>
    <source>
        <strain evidence="2">20211129_DDA</strain>
        <tissue evidence="2">Liver</tissue>
    </source>
</reference>
<evidence type="ECO:0000256" key="1">
    <source>
        <dbReference type="SAM" id="MobiDB-lite"/>
    </source>
</evidence>
<accession>A0AAV7WBU5</accession>
<evidence type="ECO:0000313" key="2">
    <source>
        <dbReference type="EMBL" id="KAJ1210191.1"/>
    </source>
</evidence>
<name>A0AAV7WBU5_PLEWA</name>